<feature type="domain" description="Fibronectin type III-like" evidence="5">
    <location>
        <begin position="628"/>
        <end position="698"/>
    </location>
</feature>
<evidence type="ECO:0000313" key="6">
    <source>
        <dbReference type="EMBL" id="QNU68450.1"/>
    </source>
</evidence>
<dbReference type="Proteomes" id="UP000306409">
    <property type="component" value="Chromosome"/>
</dbReference>
<dbReference type="InterPro" id="IPR019800">
    <property type="entry name" value="Glyco_hydro_3_AS"/>
</dbReference>
<evidence type="ECO:0000313" key="7">
    <source>
        <dbReference type="Proteomes" id="UP000306409"/>
    </source>
</evidence>
<protein>
    <submittedName>
        <fullName evidence="6">Glycoside hydrolase family 3 C-terminal domain-containing protein</fullName>
    </submittedName>
</protein>
<name>A0A4U7JLB5_9FIRM</name>
<reference evidence="6 7" key="1">
    <citation type="submission" date="2020-09" db="EMBL/GenBank/DDBJ databases">
        <title>Characterization and genome sequencing of Ruminiclostridium sp. nov. MA18.</title>
        <authorList>
            <person name="Rettenmaier R."/>
            <person name="Kowollik M.-L."/>
            <person name="Liebl W."/>
            <person name="Zverlov V."/>
        </authorList>
    </citation>
    <scope>NUCLEOTIDE SEQUENCE [LARGE SCALE GENOMIC DNA]</scope>
    <source>
        <strain evidence="6 7">MA18</strain>
    </source>
</reference>
<dbReference type="SMART" id="SM01217">
    <property type="entry name" value="Fn3_like"/>
    <property type="match status" value="1"/>
</dbReference>
<dbReference type="Pfam" id="PF14310">
    <property type="entry name" value="Fn3-like"/>
    <property type="match status" value="1"/>
</dbReference>
<comment type="similarity">
    <text evidence="1 4">Belongs to the glycosyl hydrolase 3 family.</text>
</comment>
<proteinExistence type="inferred from homology"/>
<dbReference type="InterPro" id="IPR001764">
    <property type="entry name" value="Glyco_hydro_3_N"/>
</dbReference>
<evidence type="ECO:0000256" key="4">
    <source>
        <dbReference type="RuleBase" id="RU361161"/>
    </source>
</evidence>
<keyword evidence="2 4" id="KW-0378">Hydrolase</keyword>
<accession>A0A4U7JLB5</accession>
<dbReference type="Pfam" id="PF01915">
    <property type="entry name" value="Glyco_hydro_3_C"/>
    <property type="match status" value="1"/>
</dbReference>
<dbReference type="PANTHER" id="PTHR42715:SF10">
    <property type="entry name" value="BETA-GLUCOSIDASE"/>
    <property type="match status" value="1"/>
</dbReference>
<dbReference type="AlphaFoldDB" id="A0A4U7JLB5"/>
<gene>
    <name evidence="6" type="ORF">EHE19_008650</name>
</gene>
<dbReference type="PRINTS" id="PR00133">
    <property type="entry name" value="GLHYDRLASE3"/>
</dbReference>
<evidence type="ECO:0000259" key="5">
    <source>
        <dbReference type="SMART" id="SM01217"/>
    </source>
</evidence>
<dbReference type="InterPro" id="IPR036881">
    <property type="entry name" value="Glyco_hydro_3_C_sf"/>
</dbReference>
<organism evidence="6 7">
    <name type="scientific">Ruminiclostridium herbifermentans</name>
    <dbReference type="NCBI Taxonomy" id="2488810"/>
    <lineage>
        <taxon>Bacteria</taxon>
        <taxon>Bacillati</taxon>
        <taxon>Bacillota</taxon>
        <taxon>Clostridia</taxon>
        <taxon>Eubacteriales</taxon>
        <taxon>Oscillospiraceae</taxon>
        <taxon>Ruminiclostridium</taxon>
    </lineage>
</organism>
<dbReference type="Gene3D" id="3.20.20.300">
    <property type="entry name" value="Glycoside hydrolase, family 3, N-terminal domain"/>
    <property type="match status" value="1"/>
</dbReference>
<dbReference type="InterPro" id="IPR002772">
    <property type="entry name" value="Glyco_hydro_3_C"/>
</dbReference>
<keyword evidence="4" id="KW-0326">Glycosidase</keyword>
<dbReference type="GO" id="GO:0008422">
    <property type="term" value="F:beta-glucosidase activity"/>
    <property type="evidence" value="ECO:0007669"/>
    <property type="project" value="UniProtKB-ARBA"/>
</dbReference>
<sequence length="715" mass="80489">MFETEIEKLLEQLTLDEKISMIHGNGLFRTGAVERLGIPSLKLSDGPMGVRFEFEDDCWRVIGHSDDFVSYLPCNSALAATWNRDLAYKLGVVLGEEARGRGKDVILAPGINIMRSPACGRNFEYMSEDPYLTAKTAVPLIKGIQKSDVAACVKHFAVNNQETERLWVEVLVDDRTLNEIYFPAFKAAVCEADSYSLMGAYNLLRGEHCCQSKYLLNTILKEEWKYDGCVISDWGAVHNTKAAAESGLDIEMSVAYNFDEYYMAEPLKEAILKGEIEEKLIDEKVRRILRMMHKLKMFGTSRCKGAFNTPEHRRDILDVARESVVLLKNEDNRLPLQESKLKKLLVIGDNAERIHSNGGGSSEIKALYEISPLLGLKMKLGGNTEVIYARGYYVEPKKDENDINWQETSLEDVVQARRTETIDDQIKAKRRQHLEEAVALAKVTDEVIIVGGLNHDYDSEGLDRKDMKLPYEQDTLIKEVLKVNPNTVVVMMAGSPVEMGEWIQAAKAVVWCWYGGMEGGTALAEVLLGEVNPSGKLPMTFPKKLSDCSAYSLGEFPGGKTVSYSEGIYVGYRYYDTYKIEPEFCFGHGLSYTTFDYSNLCLEVEETEDVKISVNFEVTNNGSRGGQETAQLYVACTNSAINRPAQELKQYIKIALEPGQKEKVTLVLDKTAFGYYNTDKKQFQTEAGIYEIRVGSSSRDIRLKGEIELKQQYCY</sequence>
<dbReference type="SUPFAM" id="SSF51445">
    <property type="entry name" value="(Trans)glycosidases"/>
    <property type="match status" value="1"/>
</dbReference>
<dbReference type="Pfam" id="PF00933">
    <property type="entry name" value="Glyco_hydro_3"/>
    <property type="match status" value="1"/>
</dbReference>
<evidence type="ECO:0000256" key="3">
    <source>
        <dbReference type="ARBA" id="ARBA00023277"/>
    </source>
</evidence>
<dbReference type="SUPFAM" id="SSF52279">
    <property type="entry name" value="Beta-D-glucan exohydrolase, C-terminal domain"/>
    <property type="match status" value="1"/>
</dbReference>
<dbReference type="OrthoDB" id="9805821at2"/>
<dbReference type="Gene3D" id="2.60.40.10">
    <property type="entry name" value="Immunoglobulins"/>
    <property type="match status" value="1"/>
</dbReference>
<dbReference type="PROSITE" id="PS00775">
    <property type="entry name" value="GLYCOSYL_HYDROL_F3"/>
    <property type="match status" value="1"/>
</dbReference>
<dbReference type="InterPro" id="IPR036962">
    <property type="entry name" value="Glyco_hydro_3_N_sf"/>
</dbReference>
<dbReference type="InterPro" id="IPR026891">
    <property type="entry name" value="Fn3-like"/>
</dbReference>
<dbReference type="InterPro" id="IPR017853">
    <property type="entry name" value="GH"/>
</dbReference>
<dbReference type="GO" id="GO:0005975">
    <property type="term" value="P:carbohydrate metabolic process"/>
    <property type="evidence" value="ECO:0007669"/>
    <property type="project" value="InterPro"/>
</dbReference>
<evidence type="ECO:0000256" key="1">
    <source>
        <dbReference type="ARBA" id="ARBA00005336"/>
    </source>
</evidence>
<keyword evidence="3" id="KW-0119">Carbohydrate metabolism</keyword>
<dbReference type="InterPro" id="IPR050288">
    <property type="entry name" value="Cellulose_deg_GH3"/>
</dbReference>
<dbReference type="FunFam" id="2.60.40.10:FF:000495">
    <property type="entry name" value="Periplasmic beta-glucosidase"/>
    <property type="match status" value="1"/>
</dbReference>
<evidence type="ECO:0000256" key="2">
    <source>
        <dbReference type="ARBA" id="ARBA00022801"/>
    </source>
</evidence>
<dbReference type="RefSeq" id="WP_137696320.1">
    <property type="nucleotide sequence ID" value="NZ_CP061336.1"/>
</dbReference>
<dbReference type="PANTHER" id="PTHR42715">
    <property type="entry name" value="BETA-GLUCOSIDASE"/>
    <property type="match status" value="1"/>
</dbReference>
<keyword evidence="7" id="KW-1185">Reference proteome</keyword>
<dbReference type="KEGG" id="rher:EHE19_008650"/>
<dbReference type="EMBL" id="CP061336">
    <property type="protein sequence ID" value="QNU68450.1"/>
    <property type="molecule type" value="Genomic_DNA"/>
</dbReference>
<dbReference type="InterPro" id="IPR013783">
    <property type="entry name" value="Ig-like_fold"/>
</dbReference>
<dbReference type="Gene3D" id="3.40.50.1700">
    <property type="entry name" value="Glycoside hydrolase family 3 C-terminal domain"/>
    <property type="match status" value="1"/>
</dbReference>